<reference evidence="2" key="1">
    <citation type="submission" date="2014-09" db="EMBL/GenBank/DDBJ databases">
        <authorList>
            <person name="Magalhaes I.L.F."/>
            <person name="Oliveira U."/>
            <person name="Santos F.R."/>
            <person name="Vidigal T.H.D.A."/>
            <person name="Brescovit A.D."/>
            <person name="Santos A.J."/>
        </authorList>
    </citation>
    <scope>NUCLEOTIDE SEQUENCE</scope>
    <source>
        <tissue evidence="2">Shoot tissue taken approximately 20 cm above the soil surface</tissue>
    </source>
</reference>
<accession>A0A0A9FFP9</accession>
<evidence type="ECO:0000256" key="1">
    <source>
        <dbReference type="SAM" id="MobiDB-lite"/>
    </source>
</evidence>
<evidence type="ECO:0000313" key="2">
    <source>
        <dbReference type="EMBL" id="JAE10049.1"/>
    </source>
</evidence>
<dbReference type="AlphaFoldDB" id="A0A0A9FFP9"/>
<dbReference type="EMBL" id="GBRH01187847">
    <property type="protein sequence ID" value="JAE10049.1"/>
    <property type="molecule type" value="Transcribed_RNA"/>
</dbReference>
<organism evidence="2">
    <name type="scientific">Arundo donax</name>
    <name type="common">Giant reed</name>
    <name type="synonym">Donax arundinaceus</name>
    <dbReference type="NCBI Taxonomy" id="35708"/>
    <lineage>
        <taxon>Eukaryota</taxon>
        <taxon>Viridiplantae</taxon>
        <taxon>Streptophyta</taxon>
        <taxon>Embryophyta</taxon>
        <taxon>Tracheophyta</taxon>
        <taxon>Spermatophyta</taxon>
        <taxon>Magnoliopsida</taxon>
        <taxon>Liliopsida</taxon>
        <taxon>Poales</taxon>
        <taxon>Poaceae</taxon>
        <taxon>PACMAD clade</taxon>
        <taxon>Arundinoideae</taxon>
        <taxon>Arundineae</taxon>
        <taxon>Arundo</taxon>
    </lineage>
</organism>
<proteinExistence type="predicted"/>
<sequence length="46" mass="4707">MPSRSPSGSRTAVPATRASSWRRSSPSSALPTTPSSSRTASSKPSC</sequence>
<name>A0A0A9FFP9_ARUDO</name>
<feature type="compositionally biased region" description="Polar residues" evidence="1">
    <location>
        <begin position="1"/>
        <end position="10"/>
    </location>
</feature>
<reference evidence="2" key="2">
    <citation type="journal article" date="2015" name="Data Brief">
        <title>Shoot transcriptome of the giant reed, Arundo donax.</title>
        <authorList>
            <person name="Barrero R.A."/>
            <person name="Guerrero F.D."/>
            <person name="Moolhuijzen P."/>
            <person name="Goolsby J.A."/>
            <person name="Tidwell J."/>
            <person name="Bellgard S.E."/>
            <person name="Bellgard M.I."/>
        </authorList>
    </citation>
    <scope>NUCLEOTIDE SEQUENCE</scope>
    <source>
        <tissue evidence="2">Shoot tissue taken approximately 20 cm above the soil surface</tissue>
    </source>
</reference>
<feature type="compositionally biased region" description="Low complexity" evidence="1">
    <location>
        <begin position="14"/>
        <end position="46"/>
    </location>
</feature>
<protein>
    <submittedName>
        <fullName evidence="2">Uncharacterized protein</fullName>
    </submittedName>
</protein>
<feature type="region of interest" description="Disordered" evidence="1">
    <location>
        <begin position="1"/>
        <end position="46"/>
    </location>
</feature>